<evidence type="ECO:0000313" key="2">
    <source>
        <dbReference type="Proteomes" id="UP000220922"/>
    </source>
</evidence>
<dbReference type="Proteomes" id="UP000220922">
    <property type="component" value="Unassembled WGS sequence"/>
</dbReference>
<evidence type="ECO:0000313" key="1">
    <source>
        <dbReference type="EMBL" id="PDV98164.1"/>
    </source>
</evidence>
<proteinExistence type="predicted"/>
<comment type="caution">
    <text evidence="1">The sequence shown here is derived from an EMBL/GenBank/DDBJ whole genome shotgun (WGS) entry which is preliminary data.</text>
</comment>
<accession>A0A2H3KJQ0</accession>
<gene>
    <name evidence="1" type="ORF">A9Q02_03530</name>
</gene>
<name>A0A2H3KJQ0_9CHLR</name>
<dbReference type="EMBL" id="LYXE01000110">
    <property type="protein sequence ID" value="PDV98164.1"/>
    <property type="molecule type" value="Genomic_DNA"/>
</dbReference>
<organism evidence="1 2">
    <name type="scientific">Candidatus Chloroploca asiatica</name>
    <dbReference type="NCBI Taxonomy" id="1506545"/>
    <lineage>
        <taxon>Bacteria</taxon>
        <taxon>Bacillati</taxon>
        <taxon>Chloroflexota</taxon>
        <taxon>Chloroflexia</taxon>
        <taxon>Chloroflexales</taxon>
        <taxon>Chloroflexineae</taxon>
        <taxon>Oscillochloridaceae</taxon>
        <taxon>Candidatus Chloroploca</taxon>
    </lineage>
</organism>
<keyword evidence="2" id="KW-1185">Reference proteome</keyword>
<dbReference type="Gene3D" id="1.25.40.10">
    <property type="entry name" value="Tetratricopeptide repeat domain"/>
    <property type="match status" value="1"/>
</dbReference>
<sequence length="243" mass="26855">MNDPKAQADALIKRGHTLLEQGDLPQATDLLNQAVKLYWAAGEQYAAAAQIGNYGWALRRRGRPDLARPYLEEAASLFTQLGLTDFAERHRFAAEDAHTGLTDDLLTSLPPAVRGALERGDVEGLQFALDALPLAERELILERLMTAGVVSTARSNDDVTEALRQFEPLLQGIAAVATGDESERGDIETALVELERKGWQLRQAVSQIWQGERNLDMLSQHLDELDQALVKKMLELIEPHRAG</sequence>
<evidence type="ECO:0008006" key="3">
    <source>
        <dbReference type="Google" id="ProtNLM"/>
    </source>
</evidence>
<reference evidence="1 2" key="1">
    <citation type="submission" date="2016-05" db="EMBL/GenBank/DDBJ databases">
        <authorList>
            <person name="Lavstsen T."/>
            <person name="Jespersen J.S."/>
        </authorList>
    </citation>
    <scope>NUCLEOTIDE SEQUENCE [LARGE SCALE GENOMIC DNA]</scope>
    <source>
        <strain evidence="1 2">B7-9</strain>
    </source>
</reference>
<dbReference type="SUPFAM" id="SSF48452">
    <property type="entry name" value="TPR-like"/>
    <property type="match status" value="1"/>
</dbReference>
<dbReference type="InterPro" id="IPR011990">
    <property type="entry name" value="TPR-like_helical_dom_sf"/>
</dbReference>
<dbReference type="RefSeq" id="WP_097653887.1">
    <property type="nucleotide sequence ID" value="NZ_LYXE01000110.1"/>
</dbReference>
<protein>
    <recommendedName>
        <fullName evidence="3">Tetratricopeptide repeat protein</fullName>
    </recommendedName>
</protein>
<dbReference type="Pfam" id="PF13424">
    <property type="entry name" value="TPR_12"/>
    <property type="match status" value="1"/>
</dbReference>
<dbReference type="OrthoDB" id="150866at2"/>
<dbReference type="AlphaFoldDB" id="A0A2H3KJQ0"/>